<proteinExistence type="predicted"/>
<protein>
    <submittedName>
        <fullName evidence="2">Uncharacterized protein</fullName>
    </submittedName>
</protein>
<gene>
    <name evidence="2" type="ORF">SDC9_01603</name>
</gene>
<reference evidence="2" key="1">
    <citation type="submission" date="2019-08" db="EMBL/GenBank/DDBJ databases">
        <authorList>
            <person name="Kucharzyk K."/>
            <person name="Murdoch R.W."/>
            <person name="Higgins S."/>
            <person name="Loffler F."/>
        </authorList>
    </citation>
    <scope>NUCLEOTIDE SEQUENCE</scope>
</reference>
<sequence length="179" mass="21238">MQTINHKLKTFVPILIIAVFTCYLLIKCISENINQEETFKELKFKFLTSILKSKSDKFDYQYDRLSPQESYFVDCKLKYLILKSSGELTDNENLIEFENDSISKIIFRKTIFEQNGNKAGRNWENIESDSVFVLDYKTNKKEIYKNKTLLKSLPMKDINENTPYIYQVKKQTEKNYSCK</sequence>
<keyword evidence="1" id="KW-1133">Transmembrane helix</keyword>
<evidence type="ECO:0000313" key="2">
    <source>
        <dbReference type="EMBL" id="MPL56121.1"/>
    </source>
</evidence>
<accession>A0A644SQV6</accession>
<keyword evidence="1" id="KW-0472">Membrane</keyword>
<comment type="caution">
    <text evidence="2">The sequence shown here is derived from an EMBL/GenBank/DDBJ whole genome shotgun (WGS) entry which is preliminary data.</text>
</comment>
<organism evidence="2">
    <name type="scientific">bioreactor metagenome</name>
    <dbReference type="NCBI Taxonomy" id="1076179"/>
    <lineage>
        <taxon>unclassified sequences</taxon>
        <taxon>metagenomes</taxon>
        <taxon>ecological metagenomes</taxon>
    </lineage>
</organism>
<dbReference type="EMBL" id="VSSQ01000002">
    <property type="protein sequence ID" value="MPL56121.1"/>
    <property type="molecule type" value="Genomic_DNA"/>
</dbReference>
<evidence type="ECO:0000256" key="1">
    <source>
        <dbReference type="SAM" id="Phobius"/>
    </source>
</evidence>
<keyword evidence="1" id="KW-0812">Transmembrane</keyword>
<feature type="transmembrane region" description="Helical" evidence="1">
    <location>
        <begin position="7"/>
        <end position="26"/>
    </location>
</feature>
<dbReference type="AlphaFoldDB" id="A0A644SQV6"/>
<name>A0A644SQV6_9ZZZZ</name>